<gene>
    <name evidence="3" type="ORF">Tsubulata_025520</name>
</gene>
<dbReference type="Proteomes" id="UP001141552">
    <property type="component" value="Unassembled WGS sequence"/>
</dbReference>
<dbReference type="InterPro" id="IPR024752">
    <property type="entry name" value="Myb/SANT-like_dom"/>
</dbReference>
<sequence>MSEMEEMACEEMLVGESAAESRDKAGDKAGSKAGSKPSKPRAIWTQEDVDALIIVMQEMVVDGHMADAGQFRAGSNTMIMKKLKERRPERDYTKENIRSKLRILRDKYMACHEMLDRSGFGWNDRKMCVEVDSSDVAEKWNKQHPCHKYKIGEPFPEYYKLVEIYGKDHATGDAGADIGDLHRREAEKAKAAKAKATASVQSTSRATGASTMGSNAGTTADVGDASPKDTAGDAVLKGKKKVTDADSFAKCAGSMEARMEFDRVQNEKLS</sequence>
<dbReference type="PANTHER" id="PTHR46250:SF18">
    <property type="entry name" value="MYB_SANT-LIKE DOMAIN-CONTAINING PROTEIN"/>
    <property type="match status" value="1"/>
</dbReference>
<proteinExistence type="predicted"/>
<name>A0A9Q0J8P6_9ROSI</name>
<dbReference type="OrthoDB" id="686198at2759"/>
<feature type="compositionally biased region" description="Polar residues" evidence="1">
    <location>
        <begin position="198"/>
        <end position="218"/>
    </location>
</feature>
<feature type="region of interest" description="Disordered" evidence="1">
    <location>
        <begin position="186"/>
        <end position="237"/>
    </location>
</feature>
<dbReference type="Pfam" id="PF12776">
    <property type="entry name" value="Myb_DNA-bind_3"/>
    <property type="match status" value="1"/>
</dbReference>
<evidence type="ECO:0000259" key="2">
    <source>
        <dbReference type="Pfam" id="PF12776"/>
    </source>
</evidence>
<accession>A0A9Q0J8P6</accession>
<dbReference type="AlphaFoldDB" id="A0A9Q0J8P6"/>
<feature type="compositionally biased region" description="Basic and acidic residues" evidence="1">
    <location>
        <begin position="19"/>
        <end position="30"/>
    </location>
</feature>
<reference evidence="3" key="1">
    <citation type="submission" date="2022-02" db="EMBL/GenBank/DDBJ databases">
        <authorList>
            <person name="Henning P.M."/>
            <person name="McCubbin A.G."/>
            <person name="Shore J.S."/>
        </authorList>
    </citation>
    <scope>NUCLEOTIDE SEQUENCE</scope>
    <source>
        <strain evidence="3">F60SS</strain>
        <tissue evidence="3">Leaves</tissue>
    </source>
</reference>
<feature type="non-terminal residue" evidence="3">
    <location>
        <position position="270"/>
    </location>
</feature>
<dbReference type="EMBL" id="JAKUCV010005292">
    <property type="protein sequence ID" value="KAJ4831750.1"/>
    <property type="molecule type" value="Genomic_DNA"/>
</dbReference>
<reference evidence="3" key="2">
    <citation type="journal article" date="2023" name="Plants (Basel)">
        <title>Annotation of the Turnera subulata (Passifloraceae) Draft Genome Reveals the S-Locus Evolved after the Divergence of Turneroideae from Passifloroideae in a Stepwise Manner.</title>
        <authorList>
            <person name="Henning P.M."/>
            <person name="Roalson E.H."/>
            <person name="Mir W."/>
            <person name="McCubbin A.G."/>
            <person name="Shore J.S."/>
        </authorList>
    </citation>
    <scope>NUCLEOTIDE SEQUENCE</scope>
    <source>
        <strain evidence="3">F60SS</strain>
    </source>
</reference>
<organism evidence="3 4">
    <name type="scientific">Turnera subulata</name>
    <dbReference type="NCBI Taxonomy" id="218843"/>
    <lineage>
        <taxon>Eukaryota</taxon>
        <taxon>Viridiplantae</taxon>
        <taxon>Streptophyta</taxon>
        <taxon>Embryophyta</taxon>
        <taxon>Tracheophyta</taxon>
        <taxon>Spermatophyta</taxon>
        <taxon>Magnoliopsida</taxon>
        <taxon>eudicotyledons</taxon>
        <taxon>Gunneridae</taxon>
        <taxon>Pentapetalae</taxon>
        <taxon>rosids</taxon>
        <taxon>fabids</taxon>
        <taxon>Malpighiales</taxon>
        <taxon>Passifloraceae</taxon>
        <taxon>Turnera</taxon>
    </lineage>
</organism>
<feature type="domain" description="Myb/SANT-like" evidence="2">
    <location>
        <begin position="44"/>
        <end position="132"/>
    </location>
</feature>
<dbReference type="PANTHER" id="PTHR46250">
    <property type="entry name" value="MYB/SANT-LIKE DNA-BINDING DOMAIN PROTEIN-RELATED"/>
    <property type="match status" value="1"/>
</dbReference>
<keyword evidence="4" id="KW-1185">Reference proteome</keyword>
<comment type="caution">
    <text evidence="3">The sequence shown here is derived from an EMBL/GenBank/DDBJ whole genome shotgun (WGS) entry which is preliminary data.</text>
</comment>
<protein>
    <recommendedName>
        <fullName evidence="2">Myb/SANT-like domain-containing protein</fullName>
    </recommendedName>
</protein>
<evidence type="ECO:0000313" key="4">
    <source>
        <dbReference type="Proteomes" id="UP001141552"/>
    </source>
</evidence>
<evidence type="ECO:0000256" key="1">
    <source>
        <dbReference type="SAM" id="MobiDB-lite"/>
    </source>
</evidence>
<evidence type="ECO:0000313" key="3">
    <source>
        <dbReference type="EMBL" id="KAJ4831750.1"/>
    </source>
</evidence>
<feature type="region of interest" description="Disordered" evidence="1">
    <location>
        <begin position="1"/>
        <end position="41"/>
    </location>
</feature>